<dbReference type="AlphaFoldDB" id="A0A660S4A4"/>
<dbReference type="PANTHER" id="PTHR21660">
    <property type="entry name" value="THIOESTERASE SUPERFAMILY MEMBER-RELATED"/>
    <property type="match status" value="1"/>
</dbReference>
<dbReference type="CDD" id="cd03443">
    <property type="entry name" value="PaaI_thioesterase"/>
    <property type="match status" value="1"/>
</dbReference>
<protein>
    <submittedName>
        <fullName evidence="4">PaaI family thioesterase</fullName>
    </submittedName>
</protein>
<evidence type="ECO:0000313" key="4">
    <source>
        <dbReference type="EMBL" id="RKX64254.1"/>
    </source>
</evidence>
<dbReference type="EMBL" id="QNBC01000179">
    <property type="protein sequence ID" value="RKX64254.1"/>
    <property type="molecule type" value="Genomic_DNA"/>
</dbReference>
<dbReference type="InterPro" id="IPR006683">
    <property type="entry name" value="Thioestr_dom"/>
</dbReference>
<dbReference type="Proteomes" id="UP000282321">
    <property type="component" value="Unassembled WGS sequence"/>
</dbReference>
<dbReference type="GO" id="GO:0047617">
    <property type="term" value="F:fatty acyl-CoA hydrolase activity"/>
    <property type="evidence" value="ECO:0007669"/>
    <property type="project" value="InterPro"/>
</dbReference>
<dbReference type="Pfam" id="PF03061">
    <property type="entry name" value="4HBT"/>
    <property type="match status" value="1"/>
</dbReference>
<comment type="caution">
    <text evidence="4">The sequence shown here is derived from an EMBL/GenBank/DDBJ whole genome shotgun (WGS) entry which is preliminary data.</text>
</comment>
<dbReference type="InterPro" id="IPR039298">
    <property type="entry name" value="ACOT13"/>
</dbReference>
<dbReference type="NCBIfam" id="TIGR00369">
    <property type="entry name" value="unchar_dom_1"/>
    <property type="match status" value="1"/>
</dbReference>
<dbReference type="PANTHER" id="PTHR21660:SF1">
    <property type="entry name" value="ACYL-COENZYME A THIOESTERASE 13"/>
    <property type="match status" value="1"/>
</dbReference>
<keyword evidence="2" id="KW-0378">Hydrolase</keyword>
<name>A0A660S4A4_UNCT6</name>
<evidence type="ECO:0000256" key="2">
    <source>
        <dbReference type="ARBA" id="ARBA00022801"/>
    </source>
</evidence>
<gene>
    <name evidence="4" type="ORF">DRP44_08590</name>
</gene>
<comment type="similarity">
    <text evidence="1">Belongs to the thioesterase PaaI family.</text>
</comment>
<proteinExistence type="inferred from homology"/>
<dbReference type="SUPFAM" id="SSF54637">
    <property type="entry name" value="Thioesterase/thiol ester dehydrase-isomerase"/>
    <property type="match status" value="1"/>
</dbReference>
<sequence length="162" mass="18685">MRVYFPTYKYCYVCGRLNERGLKAKPYFENGDVNIDFDVRKEYVGADVNLHGGIIATLLDEVGYWATFIKTWKNCVTGEISVRYKKTAIVGDKIKASARTLKSNGLLTYVEGEVVNQNNEIIARMKGKYITAEGNFKDYFKDDEELQNYDLELFKKKIEESD</sequence>
<reference evidence="4 5" key="1">
    <citation type="submission" date="2018-06" db="EMBL/GenBank/DDBJ databases">
        <title>Extensive metabolic versatility and redundancy in microbially diverse, dynamic hydrothermal sediments.</title>
        <authorList>
            <person name="Dombrowski N."/>
            <person name="Teske A."/>
            <person name="Baker B.J."/>
        </authorList>
    </citation>
    <scope>NUCLEOTIDE SEQUENCE [LARGE SCALE GENOMIC DNA]</scope>
    <source>
        <strain evidence="4">B35_G9</strain>
    </source>
</reference>
<evidence type="ECO:0000256" key="1">
    <source>
        <dbReference type="ARBA" id="ARBA00008324"/>
    </source>
</evidence>
<dbReference type="InterPro" id="IPR029069">
    <property type="entry name" value="HotDog_dom_sf"/>
</dbReference>
<dbReference type="InterPro" id="IPR003736">
    <property type="entry name" value="PAAI_dom"/>
</dbReference>
<dbReference type="Gene3D" id="3.10.129.10">
    <property type="entry name" value="Hotdog Thioesterase"/>
    <property type="match status" value="1"/>
</dbReference>
<accession>A0A660S4A4</accession>
<evidence type="ECO:0000313" key="5">
    <source>
        <dbReference type="Proteomes" id="UP000282321"/>
    </source>
</evidence>
<feature type="domain" description="Thioesterase" evidence="3">
    <location>
        <begin position="49"/>
        <end position="121"/>
    </location>
</feature>
<organism evidence="4 5">
    <name type="scientific">candidate division TA06 bacterium</name>
    <dbReference type="NCBI Taxonomy" id="2250710"/>
    <lineage>
        <taxon>Bacteria</taxon>
        <taxon>Bacteria division TA06</taxon>
    </lineage>
</organism>
<evidence type="ECO:0000259" key="3">
    <source>
        <dbReference type="Pfam" id="PF03061"/>
    </source>
</evidence>